<dbReference type="AlphaFoldDB" id="A0A2C5YQR3"/>
<reference evidence="1 2" key="1">
    <citation type="submission" date="2017-06" db="EMBL/GenBank/DDBJ databases">
        <title>Ant-infecting Ophiocordyceps genomes reveal a high diversity of potential behavioral manipulation genes and a possible major role for enterotoxins.</title>
        <authorList>
            <person name="De Bekker C."/>
            <person name="Evans H.C."/>
            <person name="Brachmann A."/>
            <person name="Hughes D.P."/>
        </authorList>
    </citation>
    <scope>NUCLEOTIDE SEQUENCE [LARGE SCALE GENOMIC DNA]</scope>
    <source>
        <strain evidence="1 2">Map16</strain>
    </source>
</reference>
<dbReference type="EMBL" id="NJES01000729">
    <property type="protein sequence ID" value="PHH69662.1"/>
    <property type="molecule type" value="Genomic_DNA"/>
</dbReference>
<evidence type="ECO:0000313" key="1">
    <source>
        <dbReference type="EMBL" id="PHH69662.1"/>
    </source>
</evidence>
<protein>
    <submittedName>
        <fullName evidence="1">Uncharacterized protein</fullName>
    </submittedName>
</protein>
<keyword evidence="2" id="KW-1185">Reference proteome</keyword>
<name>A0A2C5YQR3_9HYPO</name>
<organism evidence="1 2">
    <name type="scientific">Ophiocordyceps camponoti-rufipedis</name>
    <dbReference type="NCBI Taxonomy" id="2004952"/>
    <lineage>
        <taxon>Eukaryota</taxon>
        <taxon>Fungi</taxon>
        <taxon>Dikarya</taxon>
        <taxon>Ascomycota</taxon>
        <taxon>Pezizomycotina</taxon>
        <taxon>Sordariomycetes</taxon>
        <taxon>Hypocreomycetidae</taxon>
        <taxon>Hypocreales</taxon>
        <taxon>Ophiocordycipitaceae</taxon>
        <taxon>Ophiocordyceps</taxon>
    </lineage>
</organism>
<gene>
    <name evidence="1" type="ORF">CDD80_6574</name>
</gene>
<proteinExistence type="predicted"/>
<dbReference type="Proteomes" id="UP000226431">
    <property type="component" value="Unassembled WGS sequence"/>
</dbReference>
<comment type="caution">
    <text evidence="1">The sequence shown here is derived from an EMBL/GenBank/DDBJ whole genome shotgun (WGS) entry which is preliminary data.</text>
</comment>
<sequence>MPQATVPICLVDFDLDGSGPFALVVLFLFLVRTPSAPPPRGIASTSASPARRSRLSTSWDLVAMAARGPAAARGINNRFAQFKLVLLELDSFALRQGPV</sequence>
<evidence type="ECO:0000313" key="2">
    <source>
        <dbReference type="Proteomes" id="UP000226431"/>
    </source>
</evidence>
<accession>A0A2C5YQR3</accession>